<evidence type="ECO:0000313" key="5">
    <source>
        <dbReference type="EMBL" id="ASJ06046.1"/>
    </source>
</evidence>
<dbReference type="GO" id="GO:0006508">
    <property type="term" value="P:proteolysis"/>
    <property type="evidence" value="ECO:0007669"/>
    <property type="project" value="UniProtKB-KW"/>
</dbReference>
<dbReference type="RefSeq" id="WP_088853308.1">
    <property type="nucleotide sequence ID" value="NZ_CP015102.1"/>
</dbReference>
<name>A0A218P5G6_9EURY</name>
<organism evidence="5 6">
    <name type="scientific">Thermococcus pacificus</name>
    <dbReference type="NCBI Taxonomy" id="71998"/>
    <lineage>
        <taxon>Archaea</taxon>
        <taxon>Methanobacteriati</taxon>
        <taxon>Methanobacteriota</taxon>
        <taxon>Thermococci</taxon>
        <taxon>Thermococcales</taxon>
        <taxon>Thermococcaceae</taxon>
        <taxon>Thermococcus</taxon>
    </lineage>
</organism>
<dbReference type="GO" id="GO:0004252">
    <property type="term" value="F:serine-type endopeptidase activity"/>
    <property type="evidence" value="ECO:0007669"/>
    <property type="project" value="UniProtKB-UniRule"/>
</dbReference>
<evidence type="ECO:0000256" key="2">
    <source>
        <dbReference type="PROSITE-ProRule" id="PRU01122"/>
    </source>
</evidence>
<evidence type="ECO:0000256" key="1">
    <source>
        <dbReference type="ARBA" id="ARBA00004127"/>
    </source>
</evidence>
<sequence>MKRLAAMAFVLMLLLPVTGFTAAQCPSEGHTVVLKAPAVSRTSNGELTGVATDFVITVAPGTGHVYVETWPLAEVDMQASARLAAQIAGKVLGVDMSKYDVFIHIRADSPIIGGPSAGGTMTVGIIAALEGWAVNPKVMMTGMINPDGTIGPVGGILEKASAAHDVGAELFLIPEGQRIQYVQETQKREIGGIVEINTQTKRVDVVQYAKERWGLTVIEIKDIYDAVYYFTGHRIPRPEAPSYTQIDTSFLKDDALKDYENTTDYYEKTLQKLKDSDVGYGTYATLMEALNEAKDILNQSKKSIDDGLYYTALSKDFQARIIIRHVDWYLDVKTPDDVQELLKGAESQINASESTVSSVNIRGITMLQAIAAAEERVEQAKSLIEEAWKYYYSGDYWNAVGDAAYAYERAKTAEFWAKLGERFAGGEEISRETVKTTARDYIDESNLIVTYIESMYGNVGGDLSGSIQQAERYYEDGKYSAALFTAMEARVQAQVFLDTLGIDNMTVLMDKLKSMKENAKTAIGIAQSNGVTPILAMAYYEFAESYEKSAEENNSLNDLQNAMIFYQYARETAGLFIGGTTTPTVQVPNNTTGIPQIVIPSNAVGPTETPANASVDATGAGKSDELLGVVAVIAFGTFLIGVLVGRKL</sequence>
<dbReference type="InterPro" id="IPR014721">
    <property type="entry name" value="Ribsml_uS5_D2-typ_fold_subgr"/>
</dbReference>
<keyword evidence="6" id="KW-1185">Reference proteome</keyword>
<evidence type="ECO:0000259" key="4">
    <source>
        <dbReference type="PROSITE" id="PS51786"/>
    </source>
</evidence>
<dbReference type="InterPro" id="IPR008269">
    <property type="entry name" value="Lon_proteolytic"/>
</dbReference>
<keyword evidence="3" id="KW-0472">Membrane</keyword>
<dbReference type="FunFam" id="3.30.230.10:FF:000206">
    <property type="entry name" value="Archaeal serine protease"/>
    <property type="match status" value="1"/>
</dbReference>
<dbReference type="SUPFAM" id="SSF54211">
    <property type="entry name" value="Ribosomal protein S5 domain 2-like"/>
    <property type="match status" value="1"/>
</dbReference>
<reference evidence="5 6" key="1">
    <citation type="submission" date="2016-04" db="EMBL/GenBank/DDBJ databases">
        <title>Complete genome sequence of Thermococcus pacificus type strain P4.</title>
        <authorList>
            <person name="Oger P.M."/>
        </authorList>
    </citation>
    <scope>NUCLEOTIDE SEQUENCE [LARGE SCALE GENOMIC DNA]</scope>
    <source>
        <strain evidence="5 6">P-4</strain>
    </source>
</reference>
<dbReference type="PRINTS" id="PR00830">
    <property type="entry name" value="ENDOLAPTASE"/>
</dbReference>
<keyword evidence="3" id="KW-1133">Transmembrane helix</keyword>
<comment type="subcellular location">
    <subcellularLocation>
        <location evidence="1">Endomembrane system</location>
        <topology evidence="1">Multi-pass membrane protein</topology>
    </subcellularLocation>
</comment>
<dbReference type="InterPro" id="IPR027065">
    <property type="entry name" value="Lon_Prtase"/>
</dbReference>
<protein>
    <submittedName>
        <fullName evidence="5">ATP-dependent protease</fullName>
    </submittedName>
</protein>
<feature type="domain" description="Lon proteolytic" evidence="4">
    <location>
        <begin position="30"/>
        <end position="233"/>
    </location>
</feature>
<dbReference type="Proteomes" id="UP000197418">
    <property type="component" value="Chromosome"/>
</dbReference>
<dbReference type="PROSITE" id="PS51786">
    <property type="entry name" value="LON_PROTEOLYTIC"/>
    <property type="match status" value="1"/>
</dbReference>
<keyword evidence="2 5" id="KW-0645">Protease</keyword>
<dbReference type="GO" id="GO:0030163">
    <property type="term" value="P:protein catabolic process"/>
    <property type="evidence" value="ECO:0007669"/>
    <property type="project" value="InterPro"/>
</dbReference>
<dbReference type="Gene3D" id="3.30.230.10">
    <property type="match status" value="1"/>
</dbReference>
<dbReference type="GO" id="GO:0012505">
    <property type="term" value="C:endomembrane system"/>
    <property type="evidence" value="ECO:0007669"/>
    <property type="project" value="UniProtKB-SubCell"/>
</dbReference>
<dbReference type="EMBL" id="CP015102">
    <property type="protein sequence ID" value="ASJ06046.1"/>
    <property type="molecule type" value="Genomic_DNA"/>
</dbReference>
<feature type="transmembrane region" description="Helical" evidence="3">
    <location>
        <begin position="626"/>
        <end position="645"/>
    </location>
</feature>
<dbReference type="PANTHER" id="PTHR10046">
    <property type="entry name" value="ATP DEPENDENT LON PROTEASE FAMILY MEMBER"/>
    <property type="match status" value="1"/>
</dbReference>
<dbReference type="OrthoDB" id="15525at2157"/>
<feature type="active site" evidence="2">
    <location>
        <position position="159"/>
    </location>
</feature>
<accession>A0A218P5G6</accession>
<gene>
    <name evidence="5" type="ORF">A3L08_01215</name>
</gene>
<dbReference type="Pfam" id="PF05362">
    <property type="entry name" value="Lon_C"/>
    <property type="match status" value="1"/>
</dbReference>
<proteinExistence type="inferred from homology"/>
<keyword evidence="2" id="KW-0720">Serine protease</keyword>
<keyword evidence="2" id="KW-0378">Hydrolase</keyword>
<dbReference type="KEGG" id="tpaf:A3L08_01215"/>
<dbReference type="GO" id="GO:0004176">
    <property type="term" value="F:ATP-dependent peptidase activity"/>
    <property type="evidence" value="ECO:0007669"/>
    <property type="project" value="UniProtKB-UniRule"/>
</dbReference>
<comment type="similarity">
    <text evidence="2">Belongs to the peptidase S16 family.</text>
</comment>
<dbReference type="GO" id="GO:0005524">
    <property type="term" value="F:ATP binding"/>
    <property type="evidence" value="ECO:0007669"/>
    <property type="project" value="InterPro"/>
</dbReference>
<dbReference type="AlphaFoldDB" id="A0A218P5G6"/>
<evidence type="ECO:0000313" key="6">
    <source>
        <dbReference type="Proteomes" id="UP000197418"/>
    </source>
</evidence>
<dbReference type="InterPro" id="IPR020568">
    <property type="entry name" value="Ribosomal_Su5_D2-typ_SF"/>
</dbReference>
<feature type="active site" evidence="2">
    <location>
        <position position="116"/>
    </location>
</feature>
<evidence type="ECO:0000256" key="3">
    <source>
        <dbReference type="SAM" id="Phobius"/>
    </source>
</evidence>
<dbReference type="GeneID" id="33314847"/>
<keyword evidence="3" id="KW-0812">Transmembrane</keyword>